<organism evidence="1 2">
    <name type="scientific">Symplocastrum torsivum CPER-KK1</name>
    <dbReference type="NCBI Taxonomy" id="450513"/>
    <lineage>
        <taxon>Bacteria</taxon>
        <taxon>Bacillati</taxon>
        <taxon>Cyanobacteriota</taxon>
        <taxon>Cyanophyceae</taxon>
        <taxon>Oscillatoriophycideae</taxon>
        <taxon>Oscillatoriales</taxon>
        <taxon>Microcoleaceae</taxon>
        <taxon>Symplocastrum</taxon>
    </lineage>
</organism>
<dbReference type="Pfam" id="PF10985">
    <property type="entry name" value="DUF2805"/>
    <property type="match status" value="1"/>
</dbReference>
<reference evidence="1" key="1">
    <citation type="submission" date="2021-05" db="EMBL/GenBank/DDBJ databases">
        <authorList>
            <person name="Pietrasiak N."/>
            <person name="Ward R."/>
            <person name="Stajich J.E."/>
            <person name="Kurbessoian T."/>
        </authorList>
    </citation>
    <scope>NUCLEOTIDE SEQUENCE</scope>
    <source>
        <strain evidence="1">CPER-KK1</strain>
    </source>
</reference>
<accession>A0A951U934</accession>
<protein>
    <submittedName>
        <fullName evidence="1">TIGR03643 family protein</fullName>
    </submittedName>
</protein>
<dbReference type="Proteomes" id="UP000753908">
    <property type="component" value="Unassembled WGS sequence"/>
</dbReference>
<dbReference type="EMBL" id="JAHHIF010000009">
    <property type="protein sequence ID" value="MBW4544455.1"/>
    <property type="molecule type" value="Genomic_DNA"/>
</dbReference>
<dbReference type="NCBIfam" id="TIGR03643">
    <property type="entry name" value="TIGR03643 family protein"/>
    <property type="match status" value="1"/>
</dbReference>
<evidence type="ECO:0000313" key="1">
    <source>
        <dbReference type="EMBL" id="MBW4544455.1"/>
    </source>
</evidence>
<comment type="caution">
    <text evidence="1">The sequence shown here is derived from an EMBL/GenBank/DDBJ whole genome shotgun (WGS) entry which is preliminary data.</text>
</comment>
<dbReference type="AlphaFoldDB" id="A0A951U934"/>
<reference evidence="1" key="2">
    <citation type="journal article" date="2022" name="Microbiol. Resour. Announc.">
        <title>Metagenome Sequencing to Explore Phylogenomics of Terrestrial Cyanobacteria.</title>
        <authorList>
            <person name="Ward R.D."/>
            <person name="Stajich J.E."/>
            <person name="Johansen J.R."/>
            <person name="Huntemann M."/>
            <person name="Clum A."/>
            <person name="Foster B."/>
            <person name="Foster B."/>
            <person name="Roux S."/>
            <person name="Palaniappan K."/>
            <person name="Varghese N."/>
            <person name="Mukherjee S."/>
            <person name="Reddy T.B.K."/>
            <person name="Daum C."/>
            <person name="Copeland A."/>
            <person name="Chen I.A."/>
            <person name="Ivanova N.N."/>
            <person name="Kyrpides N.C."/>
            <person name="Shapiro N."/>
            <person name="Eloe-Fadrosh E.A."/>
            <person name="Pietrasiak N."/>
        </authorList>
    </citation>
    <scope>NUCLEOTIDE SEQUENCE</scope>
    <source>
        <strain evidence="1">CPER-KK1</strain>
    </source>
</reference>
<sequence>MNLPDLDSETIDRIIEMAWEDRTPFEAIEQQFGLQEKQVIALMRREMKASSFRMWRERVSGRQTKHLKQRDFVSGRFHSHNQKGS</sequence>
<name>A0A951U934_9CYAN</name>
<gene>
    <name evidence="1" type="ORF">KME25_08435</name>
</gene>
<evidence type="ECO:0000313" key="2">
    <source>
        <dbReference type="Proteomes" id="UP000753908"/>
    </source>
</evidence>
<proteinExistence type="predicted"/>
<dbReference type="InterPro" id="IPR019882">
    <property type="entry name" value="CHP03643"/>
</dbReference>